<evidence type="ECO:0000313" key="2">
    <source>
        <dbReference type="EMBL" id="SEM42316.1"/>
    </source>
</evidence>
<dbReference type="InterPro" id="IPR000600">
    <property type="entry name" value="ROK"/>
</dbReference>
<protein>
    <submittedName>
        <fullName evidence="2">Sugar kinase of the NBD/HSP70 family, may contain an N-terminal HTH domain</fullName>
    </submittedName>
</protein>
<accession>A0ABY1A9U1</accession>
<comment type="caution">
    <text evidence="2">The sequence shown here is derived from an EMBL/GenBank/DDBJ whole genome shotgun (WGS) entry which is preliminary data.</text>
</comment>
<evidence type="ECO:0000256" key="1">
    <source>
        <dbReference type="ARBA" id="ARBA00006479"/>
    </source>
</evidence>
<evidence type="ECO:0000313" key="3">
    <source>
        <dbReference type="Proteomes" id="UP000182089"/>
    </source>
</evidence>
<dbReference type="Proteomes" id="UP000182089">
    <property type="component" value="Unassembled WGS sequence"/>
</dbReference>
<dbReference type="PANTHER" id="PTHR18964:SF170">
    <property type="entry name" value="SUGAR KINASE"/>
    <property type="match status" value="1"/>
</dbReference>
<dbReference type="Gene3D" id="3.30.420.40">
    <property type="match status" value="2"/>
</dbReference>
<dbReference type="PANTHER" id="PTHR18964">
    <property type="entry name" value="ROK (REPRESSOR, ORF, KINASE) FAMILY"/>
    <property type="match status" value="1"/>
</dbReference>
<sequence length="301" mass="32676">MAYLCVDIGGVSLKYGILDSSGKILLLKVLPTPKTLGTFKDALRKIINDNRQRINGISISAPAMVDYENLAFYNCEGLPFINGISMEDILGPENSKIIVKVESEGRAATTAEVWDGALKDVDSGILLTLGNSVTGGLAIDGNYIAGAHQKAGLFSLIRDELNVPGSQGLVRSNCSAINMIRAINVVDKHDDVYDGPHAFGLIEAGDKAALSIFNNFCKNIAQLMFNMQLLVDVQRFAIGGGISSNELVIKTIKNAYTDIVAEFPQAQQVLVYPEIVTAKHSRETMIKGVLYCYMEQVNNER</sequence>
<dbReference type="Pfam" id="PF00480">
    <property type="entry name" value="ROK"/>
    <property type="match status" value="1"/>
</dbReference>
<name>A0ABY1A9U1_9LACO</name>
<proteinExistence type="inferred from homology"/>
<dbReference type="InterPro" id="IPR043129">
    <property type="entry name" value="ATPase_NBD"/>
</dbReference>
<reference evidence="2 3" key="1">
    <citation type="submission" date="2016-10" db="EMBL/GenBank/DDBJ databases">
        <authorList>
            <person name="Varghese N."/>
            <person name="Submissions S."/>
        </authorList>
    </citation>
    <scope>NUCLEOTIDE SEQUENCE [LARGE SCALE GENOMIC DNA]</scope>
    <source>
        <strain evidence="2 3">WC1T17</strain>
    </source>
</reference>
<gene>
    <name evidence="2" type="ORF">SAMN05216431_102172</name>
</gene>
<dbReference type="SUPFAM" id="SSF53067">
    <property type="entry name" value="Actin-like ATPase domain"/>
    <property type="match status" value="1"/>
</dbReference>
<keyword evidence="2" id="KW-0808">Transferase</keyword>
<dbReference type="EMBL" id="FOCC01000002">
    <property type="protein sequence ID" value="SEM42316.1"/>
    <property type="molecule type" value="Genomic_DNA"/>
</dbReference>
<keyword evidence="2" id="KW-0418">Kinase</keyword>
<organism evidence="2 3">
    <name type="scientific">Ligilactobacillus ruminis</name>
    <dbReference type="NCBI Taxonomy" id="1623"/>
    <lineage>
        <taxon>Bacteria</taxon>
        <taxon>Bacillati</taxon>
        <taxon>Bacillota</taxon>
        <taxon>Bacilli</taxon>
        <taxon>Lactobacillales</taxon>
        <taxon>Lactobacillaceae</taxon>
        <taxon>Ligilactobacillus</taxon>
    </lineage>
</organism>
<comment type="similarity">
    <text evidence="1">Belongs to the ROK (NagC/XylR) family.</text>
</comment>
<dbReference type="GO" id="GO:0016301">
    <property type="term" value="F:kinase activity"/>
    <property type="evidence" value="ECO:0007669"/>
    <property type="project" value="UniProtKB-KW"/>
</dbReference>